<proteinExistence type="predicted"/>
<dbReference type="Gene3D" id="1.10.1510.10">
    <property type="entry name" value="Uncharacterised protein YqeY/AIM41 PF09424, N-terminal domain"/>
    <property type="match status" value="1"/>
</dbReference>
<dbReference type="Proteomes" id="UP000014977">
    <property type="component" value="Unassembled WGS sequence"/>
</dbReference>
<protein>
    <recommendedName>
        <fullName evidence="3">GatB/YqeY domain-containing protein</fullName>
    </recommendedName>
</protein>
<gene>
    <name evidence="1" type="ORF">dsmv_1365</name>
</gene>
<evidence type="ECO:0000313" key="2">
    <source>
        <dbReference type="Proteomes" id="UP000014977"/>
    </source>
</evidence>
<sequence length="132" mass="14819">MLLQEQIKKDLMTAMKEKDDEKKAALRVVIGEFGRSDKKILSDDDVVKILKHLVKSESETLTMAGGAMDSAFIRVIEAYLPATASETEIRDWILVNIDFSKYGNKMQAMRDIMGHFGGNADGNLVRRIIESL</sequence>
<dbReference type="InterPro" id="IPR003789">
    <property type="entry name" value="Asn/Gln_tRNA_amidoTrase-B-like"/>
</dbReference>
<dbReference type="eggNOG" id="COG1610">
    <property type="taxonomic scope" value="Bacteria"/>
</dbReference>
<dbReference type="SUPFAM" id="SSF89095">
    <property type="entry name" value="GatB/YqeY motif"/>
    <property type="match status" value="1"/>
</dbReference>
<dbReference type="GO" id="GO:0016884">
    <property type="term" value="F:carbon-nitrogen ligase activity, with glutamine as amido-N-donor"/>
    <property type="evidence" value="ECO:0007669"/>
    <property type="project" value="InterPro"/>
</dbReference>
<dbReference type="PANTHER" id="PTHR28055:SF1">
    <property type="entry name" value="ALTERED INHERITANCE OF MITOCHONDRIA PROTEIN 41, MITOCHONDRIAL"/>
    <property type="match status" value="1"/>
</dbReference>
<accession>S7V9H5</accession>
<evidence type="ECO:0008006" key="3">
    <source>
        <dbReference type="Google" id="ProtNLM"/>
    </source>
</evidence>
<evidence type="ECO:0000313" key="1">
    <source>
        <dbReference type="EMBL" id="EPR43339.1"/>
    </source>
</evidence>
<dbReference type="EMBL" id="ATHJ01000057">
    <property type="protein sequence ID" value="EPR43339.1"/>
    <property type="molecule type" value="Genomic_DNA"/>
</dbReference>
<dbReference type="RefSeq" id="WP_020875712.1">
    <property type="nucleotide sequence ID" value="NZ_ATHJ01000057.1"/>
</dbReference>
<name>S7V9H5_DESML</name>
<reference evidence="1 2" key="1">
    <citation type="journal article" date="2013" name="Genome Announc.">
        <title>Draft genome sequences for three mercury-methylating, sulfate-reducing bacteria.</title>
        <authorList>
            <person name="Brown S.D."/>
            <person name="Hurt R.A.Jr."/>
            <person name="Gilmour C.C."/>
            <person name="Elias D.A."/>
        </authorList>
    </citation>
    <scope>NUCLEOTIDE SEQUENCE [LARGE SCALE GENOMIC DNA]</scope>
    <source>
        <strain evidence="1 2">DSM 2059</strain>
    </source>
</reference>
<keyword evidence="2" id="KW-1185">Reference proteome</keyword>
<dbReference type="STRING" id="897.B2D07_08835"/>
<dbReference type="PANTHER" id="PTHR28055">
    <property type="entry name" value="ALTERED INHERITANCE OF MITOCHONDRIA PROTEIN 41, MITOCHONDRIAL"/>
    <property type="match status" value="1"/>
</dbReference>
<organism evidence="1 2">
    <name type="scientific">Desulfococcus multivorans DSM 2059</name>
    <dbReference type="NCBI Taxonomy" id="1121405"/>
    <lineage>
        <taxon>Bacteria</taxon>
        <taxon>Pseudomonadati</taxon>
        <taxon>Thermodesulfobacteriota</taxon>
        <taxon>Desulfobacteria</taxon>
        <taxon>Desulfobacterales</taxon>
        <taxon>Desulfococcaceae</taxon>
        <taxon>Desulfococcus</taxon>
    </lineage>
</organism>
<dbReference type="Pfam" id="PF09424">
    <property type="entry name" value="YqeY"/>
    <property type="match status" value="1"/>
</dbReference>
<comment type="caution">
    <text evidence="1">The sequence shown here is derived from an EMBL/GenBank/DDBJ whole genome shotgun (WGS) entry which is preliminary data.</text>
</comment>
<dbReference type="InterPro" id="IPR019004">
    <property type="entry name" value="YqeY/Aim41"/>
</dbReference>
<dbReference type="AlphaFoldDB" id="S7V9H5"/>
<dbReference type="InterPro" id="IPR042184">
    <property type="entry name" value="YqeY/Aim41_N"/>
</dbReference>
<dbReference type="OrthoDB" id="5418066at2"/>